<dbReference type="InterPro" id="IPR036155">
    <property type="entry name" value="Crypto/Photolyase_N_sf"/>
</dbReference>
<evidence type="ECO:0000256" key="11">
    <source>
        <dbReference type="ARBA" id="ARBA00083107"/>
    </source>
</evidence>
<dbReference type="AlphaFoldDB" id="A0A5C1A107"/>
<dbReference type="Proteomes" id="UP000322553">
    <property type="component" value="Chromosome"/>
</dbReference>
<evidence type="ECO:0000256" key="2">
    <source>
        <dbReference type="ARBA" id="ARBA00005862"/>
    </source>
</evidence>
<name>A0A5C1A107_9GAMM</name>
<evidence type="ECO:0000256" key="13">
    <source>
        <dbReference type="PIRSR" id="PIRSR602081-2"/>
    </source>
</evidence>
<comment type="catalytic activity">
    <reaction evidence="9">
        <text>cyclobutadipyrimidine (in DNA) = 2 pyrimidine residues (in DNA).</text>
        <dbReference type="EC" id="4.1.99.3"/>
    </reaction>
</comment>
<evidence type="ECO:0000259" key="16">
    <source>
        <dbReference type="PROSITE" id="PS51645"/>
    </source>
</evidence>
<evidence type="ECO:0000256" key="9">
    <source>
        <dbReference type="ARBA" id="ARBA00033999"/>
    </source>
</evidence>
<comment type="similarity">
    <text evidence="14">Belongs to the DNA photolyase family.</text>
</comment>
<dbReference type="EMBL" id="CP043420">
    <property type="protein sequence ID" value="QEL12111.1"/>
    <property type="molecule type" value="Genomic_DNA"/>
</dbReference>
<keyword evidence="7 14" id="KW-0157">Chromophore</keyword>
<evidence type="ECO:0000256" key="3">
    <source>
        <dbReference type="ARBA" id="ARBA00013149"/>
    </source>
</evidence>
<protein>
    <recommendedName>
        <fullName evidence="4">Deoxyribodipyrimidine photo-lyase</fullName>
        <ecNumber evidence="3">4.1.99.3</ecNumber>
    </recommendedName>
    <alternativeName>
        <fullName evidence="8">DNA photolyase</fullName>
    </alternativeName>
    <alternativeName>
        <fullName evidence="11">Photoreactivating enzyme</fullName>
    </alternativeName>
</protein>
<dbReference type="PANTHER" id="PTHR11455">
    <property type="entry name" value="CRYPTOCHROME"/>
    <property type="match status" value="1"/>
</dbReference>
<dbReference type="GO" id="GO:0003904">
    <property type="term" value="F:deoxyribodipyrimidine photo-lyase activity"/>
    <property type="evidence" value="ECO:0007669"/>
    <property type="project" value="UniProtKB-EC"/>
</dbReference>
<reference evidence="17 18" key="1">
    <citation type="submission" date="2019-08" db="EMBL/GenBank/DDBJ databases">
        <title>Complete genome sequence of Kushneria sp. YCWA18, a halophilic phosphate-solubilizing bacterium isolated from Daqiao saltern in China.</title>
        <authorList>
            <person name="Du G.-X."/>
            <person name="Qu L.-Y."/>
        </authorList>
    </citation>
    <scope>NUCLEOTIDE SEQUENCE [LARGE SCALE GENOMIC DNA]</scope>
    <source>
        <strain evidence="17 18">YCWA18</strain>
    </source>
</reference>
<dbReference type="InterPro" id="IPR006050">
    <property type="entry name" value="DNA_photolyase_N"/>
</dbReference>
<dbReference type="PANTHER" id="PTHR11455:SF9">
    <property type="entry name" value="CRYPTOCHROME CIRCADIAN CLOCK 5 ISOFORM X1"/>
    <property type="match status" value="1"/>
</dbReference>
<evidence type="ECO:0000256" key="1">
    <source>
        <dbReference type="ARBA" id="ARBA00001932"/>
    </source>
</evidence>
<dbReference type="OrthoDB" id="9772484at2"/>
<dbReference type="KEGG" id="kuy:FY550_13840"/>
<feature type="site" description="Electron transfer via tryptophanyl radical" evidence="13">
    <location>
        <position position="317"/>
    </location>
</feature>
<feature type="binding site" evidence="12">
    <location>
        <begin position="285"/>
        <end position="292"/>
    </location>
    <ligand>
        <name>FAD</name>
        <dbReference type="ChEBI" id="CHEBI:57692"/>
    </ligand>
</feature>
<evidence type="ECO:0000256" key="7">
    <source>
        <dbReference type="ARBA" id="ARBA00022991"/>
    </source>
</evidence>
<comment type="cofactor">
    <cofactor evidence="12">
        <name>FAD</name>
        <dbReference type="ChEBI" id="CHEBI:57692"/>
    </cofactor>
    <text evidence="12">Binds 1 FAD per subunit.</text>
</comment>
<dbReference type="PRINTS" id="PR00147">
    <property type="entry name" value="DNAPHOTLYASE"/>
</dbReference>
<feature type="binding site" evidence="12">
    <location>
        <position position="231"/>
    </location>
    <ligand>
        <name>FAD</name>
        <dbReference type="ChEBI" id="CHEBI:57692"/>
    </ligand>
</feature>
<proteinExistence type="inferred from homology"/>
<dbReference type="Gene3D" id="1.25.40.80">
    <property type="match status" value="1"/>
</dbReference>
<dbReference type="Gene3D" id="3.40.50.620">
    <property type="entry name" value="HUPs"/>
    <property type="match status" value="1"/>
</dbReference>
<gene>
    <name evidence="17" type="primary">phrB</name>
    <name evidence="17" type="ORF">FY550_13840</name>
</gene>
<evidence type="ECO:0000256" key="5">
    <source>
        <dbReference type="ARBA" id="ARBA00022630"/>
    </source>
</evidence>
<feature type="domain" description="Photolyase/cryptochrome alpha/beta" evidence="16">
    <location>
        <begin position="7"/>
        <end position="139"/>
    </location>
</feature>
<evidence type="ECO:0000256" key="4">
    <source>
        <dbReference type="ARBA" id="ARBA00014046"/>
    </source>
</evidence>
<dbReference type="Pfam" id="PF03441">
    <property type="entry name" value="FAD_binding_7"/>
    <property type="match status" value="1"/>
</dbReference>
<keyword evidence="17" id="KW-0456">Lyase</keyword>
<feature type="binding site" evidence="12">
    <location>
        <position position="282"/>
    </location>
    <ligand>
        <name>FAD</name>
        <dbReference type="ChEBI" id="CHEBI:57692"/>
    </ligand>
</feature>
<dbReference type="GO" id="GO:0000719">
    <property type="term" value="P:photoreactive repair"/>
    <property type="evidence" value="ECO:0007669"/>
    <property type="project" value="UniProtKB-ARBA"/>
</dbReference>
<evidence type="ECO:0000256" key="14">
    <source>
        <dbReference type="RuleBase" id="RU004182"/>
    </source>
</evidence>
<keyword evidence="5 12" id="KW-0285">Flavoprotein</keyword>
<feature type="site" description="Electron transfer via tryptophanyl radical" evidence="13">
    <location>
        <position position="370"/>
    </location>
</feature>
<keyword evidence="18" id="KW-1185">Reference proteome</keyword>
<evidence type="ECO:0000256" key="12">
    <source>
        <dbReference type="PIRSR" id="PIRSR602081-1"/>
    </source>
</evidence>
<dbReference type="NCBIfam" id="NF007955">
    <property type="entry name" value="PRK10674.1"/>
    <property type="match status" value="1"/>
</dbReference>
<dbReference type="InterPro" id="IPR014729">
    <property type="entry name" value="Rossmann-like_a/b/a_fold"/>
</dbReference>
<feature type="binding site" evidence="12">
    <location>
        <begin position="243"/>
        <end position="247"/>
    </location>
    <ligand>
        <name>FAD</name>
        <dbReference type="ChEBI" id="CHEBI:57692"/>
    </ligand>
</feature>
<dbReference type="GO" id="GO:0003677">
    <property type="term" value="F:DNA binding"/>
    <property type="evidence" value="ECO:0007669"/>
    <property type="project" value="TreeGrafter"/>
</dbReference>
<dbReference type="InterPro" id="IPR005101">
    <property type="entry name" value="Cryptochr/Photolyase_FAD-bd"/>
</dbReference>
<dbReference type="GO" id="GO:0009416">
    <property type="term" value="P:response to light stimulus"/>
    <property type="evidence" value="ECO:0007669"/>
    <property type="project" value="TreeGrafter"/>
</dbReference>
<evidence type="ECO:0000256" key="10">
    <source>
        <dbReference type="ARBA" id="ARBA00059220"/>
    </source>
</evidence>
<feature type="region of interest" description="Disordered" evidence="15">
    <location>
        <begin position="174"/>
        <end position="203"/>
    </location>
</feature>
<evidence type="ECO:0000256" key="8">
    <source>
        <dbReference type="ARBA" id="ARBA00031671"/>
    </source>
</evidence>
<dbReference type="Pfam" id="PF00875">
    <property type="entry name" value="DNA_photolyase"/>
    <property type="match status" value="1"/>
</dbReference>
<dbReference type="InterPro" id="IPR002081">
    <property type="entry name" value="Cryptochrome/DNA_photolyase_1"/>
</dbReference>
<dbReference type="SUPFAM" id="SSF52425">
    <property type="entry name" value="Cryptochrome/photolyase, N-terminal domain"/>
    <property type="match status" value="1"/>
</dbReference>
<comment type="cofactor">
    <cofactor evidence="1">
        <name>(6R)-5,10-methylene-5,6,7,8-tetrahydrofolate</name>
        <dbReference type="ChEBI" id="CHEBI:15636"/>
    </cofactor>
</comment>
<evidence type="ECO:0000256" key="15">
    <source>
        <dbReference type="SAM" id="MobiDB-lite"/>
    </source>
</evidence>
<feature type="region of interest" description="Disordered" evidence="15">
    <location>
        <begin position="436"/>
        <end position="458"/>
    </location>
</feature>
<dbReference type="Gene3D" id="1.10.579.10">
    <property type="entry name" value="DNA Cyclobutane Dipyrimidine Photolyase, subunit A, domain 3"/>
    <property type="match status" value="1"/>
</dbReference>
<dbReference type="PROSITE" id="PS51645">
    <property type="entry name" value="PHR_CRY_ALPHA_BETA"/>
    <property type="match status" value="1"/>
</dbReference>
<dbReference type="SUPFAM" id="SSF48173">
    <property type="entry name" value="Cryptochrome/photolyase FAD-binding domain"/>
    <property type="match status" value="1"/>
</dbReference>
<evidence type="ECO:0000256" key="6">
    <source>
        <dbReference type="ARBA" id="ARBA00022827"/>
    </source>
</evidence>
<comment type="function">
    <text evidence="10">Involved in repair of UV radiation-induced DNA damage. Catalyzes the light-dependent monomerization (300-600 nm) of cyclobutyl pyrimidine dimers (in cis-syn configuration), which are formed between adjacent bases on the same DNA strand upon exposure to ultraviolet radiation.</text>
</comment>
<accession>A0A5C1A107</accession>
<feature type="compositionally biased region" description="Basic and acidic residues" evidence="15">
    <location>
        <begin position="437"/>
        <end position="458"/>
    </location>
</feature>
<sequence>MGCLLASRQLVWFRTDLRTIDHTALAHAAEQGPVIGVIVRTLKQWRNHGHGANKLDFWQRGIGALAEQLKALRIPLEILDADTFDSTPTSLLKLARELQVEALHFNDEYGLNEQQRDRSVQAKFSEVGIAVHRYTDQVLFTPGTLKTGSGDYYSVFTPFLKAWLKQISATQLAQREAPTRQAPLSDVTTDQLPALPERDQTTSSIREFWPAGEEAAADRLASFLDARANHYKEYRDFPETAATSELSPYIALGMISPRQCINAAAARNHGHLGDGDKNLTSWISELVWREFYQHLLVGYPRLSRGEPYKLETRRVPWRDNDEDFSAWCEGRTGYPLVDAAMKQLTSRGWMHNRLRMVTAMFLTKHLLIHWHRGEQFFLKHLVDGELGSNNGGWQWAASTGTDAAPYFRIFNPTTQARRFDPEGEFIARYLPELADLSPRDRHDPKPQQRREIGYPDPIVDHRAARQRALDAFSSSSDD</sequence>
<dbReference type="GO" id="GO:0071949">
    <property type="term" value="F:FAD binding"/>
    <property type="evidence" value="ECO:0007669"/>
    <property type="project" value="TreeGrafter"/>
</dbReference>
<feature type="site" description="Electron transfer via tryptophanyl radical" evidence="13">
    <location>
        <position position="393"/>
    </location>
</feature>
<keyword evidence="6 12" id="KW-0274">FAD</keyword>
<comment type="similarity">
    <text evidence="2">Belongs to the DNA photolyase class-1 family.</text>
</comment>
<dbReference type="EC" id="4.1.99.3" evidence="3"/>
<organism evidence="17 18">
    <name type="scientific">Kushneria phosphatilytica</name>
    <dbReference type="NCBI Taxonomy" id="657387"/>
    <lineage>
        <taxon>Bacteria</taxon>
        <taxon>Pseudomonadati</taxon>
        <taxon>Pseudomonadota</taxon>
        <taxon>Gammaproteobacteria</taxon>
        <taxon>Oceanospirillales</taxon>
        <taxon>Halomonadaceae</taxon>
        <taxon>Kushneria</taxon>
    </lineage>
</organism>
<dbReference type="FunFam" id="1.10.579.10:FF:000003">
    <property type="entry name" value="Deoxyribodipyrimidine photo-lyase"/>
    <property type="match status" value="1"/>
</dbReference>
<evidence type="ECO:0000313" key="18">
    <source>
        <dbReference type="Proteomes" id="UP000322553"/>
    </source>
</evidence>
<evidence type="ECO:0000313" key="17">
    <source>
        <dbReference type="EMBL" id="QEL12111.1"/>
    </source>
</evidence>
<dbReference type="InterPro" id="IPR036134">
    <property type="entry name" value="Crypto/Photolyase_FAD-like_sf"/>
</dbReference>